<dbReference type="RefSeq" id="YP_009052192.1">
    <property type="nucleotide sequence ID" value="NC_024697.1"/>
</dbReference>
<evidence type="ECO:0000313" key="2">
    <source>
        <dbReference type="Proteomes" id="UP000028667"/>
    </source>
</evidence>
<reference evidence="1 2" key="1">
    <citation type="journal article" date="2014" name="Virology">
        <title>Genome of brown tide virus (AaV), the little giant of the Megaviridae, elucidates NCLDV genome expansion and host-virus coevolution.</title>
        <authorList>
            <person name="Moniruzzaman M."/>
            <person name="LeCleir G.R."/>
            <person name="Brown C.M."/>
            <person name="Gobler C.J."/>
            <person name="Bidle K.D."/>
            <person name="Wilson W.H."/>
            <person name="Wilhelm S.W."/>
        </authorList>
    </citation>
    <scope>NUCLEOTIDE SEQUENCE [LARGE SCALE GENOMIC DNA]</scope>
    <source>
        <strain evidence="1">BtV-01</strain>
    </source>
</reference>
<protein>
    <submittedName>
        <fullName evidence="1">Uncharacterized protein</fullName>
    </submittedName>
</protein>
<organism evidence="1 2">
    <name type="scientific">Aureococcus anophagefferens virus</name>
    <dbReference type="NCBI Taxonomy" id="1474867"/>
    <lineage>
        <taxon>Viruses</taxon>
        <taxon>Varidnaviria</taxon>
        <taxon>Bamfordvirae</taxon>
        <taxon>Nucleocytoviricota</taxon>
        <taxon>Megaviricetes</taxon>
        <taxon>Imitervirales</taxon>
        <taxon>Schizomimiviridae</taxon>
        <taxon>Kratosvirus</taxon>
        <taxon>Kratosvirus quantuckense</taxon>
    </lineage>
</organism>
<dbReference type="OrthoDB" id="13475at10239"/>
<dbReference type="Pfam" id="PF19150">
    <property type="entry name" value="DUF5832"/>
    <property type="match status" value="1"/>
</dbReference>
<keyword evidence="2" id="KW-1185">Reference proteome</keyword>
<name>A0A076FG40_9VIRU</name>
<dbReference type="KEGG" id="vg:20041383"/>
<dbReference type="InterPro" id="IPR043872">
    <property type="entry name" value="DUF5832"/>
</dbReference>
<dbReference type="EMBL" id="KJ645900">
    <property type="protein sequence ID" value="AII16990.1"/>
    <property type="molecule type" value="Genomic_DNA"/>
</dbReference>
<dbReference type="Proteomes" id="UP000028667">
    <property type="component" value="Segment"/>
</dbReference>
<evidence type="ECO:0000313" key="1">
    <source>
        <dbReference type="EMBL" id="AII16990.1"/>
    </source>
</evidence>
<proteinExistence type="predicted"/>
<gene>
    <name evidence="1" type="ORF">AaV_116</name>
</gene>
<sequence>MSKKTEEEDYLEVDAQIPGQNFVCLSFISPENVLKQKDRFFFNSYIKSLEVNDNGVVSLKPDEFEQNFEDYISINSKDLEEEFHKLNNFQTTVRGVKIRGVYNTQEEANKRAADIQRLDRNFNVFVGQVGYWLPWDAEPSDVAENEYLEKDLNELMKQYKSNQIKKEVFYQQQIDETKKQALIDAEAKKAENVAQDAMAALGVEESKED</sequence>
<dbReference type="GeneID" id="20041383"/>
<accession>A0A076FG40</accession>